<dbReference type="Proteomes" id="UP001153292">
    <property type="component" value="Chromosome 19"/>
</dbReference>
<feature type="coiled-coil region" evidence="10">
    <location>
        <begin position="107"/>
        <end position="151"/>
    </location>
</feature>
<evidence type="ECO:0000313" key="12">
    <source>
        <dbReference type="EMBL" id="CAH0401118.1"/>
    </source>
</evidence>
<reference evidence="12" key="1">
    <citation type="submission" date="2021-12" db="EMBL/GenBank/DDBJ databases">
        <authorList>
            <person name="King R."/>
        </authorList>
    </citation>
    <scope>NUCLEOTIDE SEQUENCE</scope>
</reference>
<protein>
    <recommendedName>
        <fullName evidence="11">HAUS augmin-like complex subunit 3 N-terminal domain-containing protein</fullName>
    </recommendedName>
</protein>
<dbReference type="PANTHER" id="PTHR19378:SF0">
    <property type="entry name" value="HAUS AUGMIN-LIKE COMPLEX SUBUNIT 3"/>
    <property type="match status" value="1"/>
</dbReference>
<dbReference type="Pfam" id="PF14932">
    <property type="entry name" value="HAUS-augmin3"/>
    <property type="match status" value="1"/>
</dbReference>
<organism evidence="12 13">
    <name type="scientific">Chilo suppressalis</name>
    <name type="common">Asiatic rice borer moth</name>
    <dbReference type="NCBI Taxonomy" id="168631"/>
    <lineage>
        <taxon>Eukaryota</taxon>
        <taxon>Metazoa</taxon>
        <taxon>Ecdysozoa</taxon>
        <taxon>Arthropoda</taxon>
        <taxon>Hexapoda</taxon>
        <taxon>Insecta</taxon>
        <taxon>Pterygota</taxon>
        <taxon>Neoptera</taxon>
        <taxon>Endopterygota</taxon>
        <taxon>Lepidoptera</taxon>
        <taxon>Glossata</taxon>
        <taxon>Ditrysia</taxon>
        <taxon>Pyraloidea</taxon>
        <taxon>Crambidae</taxon>
        <taxon>Crambinae</taxon>
        <taxon>Chilo</taxon>
    </lineage>
</organism>
<evidence type="ECO:0000259" key="11">
    <source>
        <dbReference type="Pfam" id="PF14932"/>
    </source>
</evidence>
<comment type="similarity">
    <text evidence="2">Belongs to the HAUS3 family.</text>
</comment>
<name>A0ABN8AXS3_CHISP</name>
<keyword evidence="3" id="KW-0963">Cytoplasm</keyword>
<keyword evidence="5" id="KW-0493">Microtubule</keyword>
<evidence type="ECO:0000256" key="4">
    <source>
        <dbReference type="ARBA" id="ARBA00022618"/>
    </source>
</evidence>
<keyword evidence="8" id="KW-0206">Cytoskeleton</keyword>
<evidence type="ECO:0000256" key="1">
    <source>
        <dbReference type="ARBA" id="ARBA00004186"/>
    </source>
</evidence>
<dbReference type="EMBL" id="OU963912">
    <property type="protein sequence ID" value="CAH0401118.1"/>
    <property type="molecule type" value="Genomic_DNA"/>
</dbReference>
<evidence type="ECO:0000256" key="10">
    <source>
        <dbReference type="SAM" id="Coils"/>
    </source>
</evidence>
<sequence>MEAFNEICDEEFIPFLQSLGVETYKKSFEWMLNEKDFADILRWLYHNLDHNNALSAREECRYAEIEKQGQLMSSEDLEKYLMNLQNEYDGLCLPGDKDAIEYVKFDINMLKERLHMLEKHEEALEDLLKQNDLVKEELNQEVTKLHSAEQQCAEDESTVAEECISLANEVENITEEVIAVVADTLDLYRNTAGNKDVSKKFFTFGPFESYRQTQALFRSHFDLYTSKKFSGRQNNNVTDEVLRATLVGAKSMEDRLSDAMLMYIEAKAELSGQQAKLALVSNYSNVHPSQIVSLSMEAQSAIELLEQEECILLQQIQDSVKDLVDYRTRLAVETTARTALAVREQLLTDISNLQEATQRALALDRALYFALRHELRTLHEVIQFASHLRQYVTAHNDAVVSRIESMNMIALEQAASEEKLRTCDPLITALCDMLSLPPNSDAVALVKAYSELHNTIKEFGGDIEDMFKKKEAVLEEIRVASLPLKQSVYEGCTKQPRVYDAGAASLQHRLQQELQKTDSKVLAVSSLYTQVKNDDKHHLRKLWQWFITDPSKLAAAVKGVQGKSYL</sequence>
<evidence type="ECO:0000256" key="3">
    <source>
        <dbReference type="ARBA" id="ARBA00022490"/>
    </source>
</evidence>
<keyword evidence="7 10" id="KW-0175">Coiled coil</keyword>
<proteinExistence type="inferred from homology"/>
<keyword evidence="13" id="KW-1185">Reference proteome</keyword>
<comment type="subcellular location">
    <subcellularLocation>
        <location evidence="1">Cytoplasm</location>
        <location evidence="1">Cytoskeleton</location>
        <location evidence="1">Spindle</location>
    </subcellularLocation>
</comment>
<keyword evidence="4" id="KW-0132">Cell division</keyword>
<keyword evidence="6" id="KW-0498">Mitosis</keyword>
<evidence type="ECO:0000256" key="9">
    <source>
        <dbReference type="ARBA" id="ARBA00023306"/>
    </source>
</evidence>
<dbReference type="InterPro" id="IPR026206">
    <property type="entry name" value="HAUS3"/>
</dbReference>
<gene>
    <name evidence="12" type="ORF">CHILSU_LOCUS4332</name>
</gene>
<feature type="domain" description="HAUS augmin-like complex subunit 3 N-terminal" evidence="11">
    <location>
        <begin position="30"/>
        <end position="256"/>
    </location>
</feature>
<keyword evidence="9" id="KW-0131">Cell cycle</keyword>
<evidence type="ECO:0000256" key="6">
    <source>
        <dbReference type="ARBA" id="ARBA00022776"/>
    </source>
</evidence>
<evidence type="ECO:0000256" key="5">
    <source>
        <dbReference type="ARBA" id="ARBA00022701"/>
    </source>
</evidence>
<evidence type="ECO:0000256" key="7">
    <source>
        <dbReference type="ARBA" id="ARBA00023054"/>
    </source>
</evidence>
<evidence type="ECO:0000256" key="2">
    <source>
        <dbReference type="ARBA" id="ARBA00009645"/>
    </source>
</evidence>
<dbReference type="InterPro" id="IPR032733">
    <property type="entry name" value="HAUS3_N"/>
</dbReference>
<dbReference type="PANTHER" id="PTHR19378">
    <property type="entry name" value="GOLGIN- RELATED"/>
    <property type="match status" value="1"/>
</dbReference>
<evidence type="ECO:0000256" key="8">
    <source>
        <dbReference type="ARBA" id="ARBA00023212"/>
    </source>
</evidence>
<evidence type="ECO:0000313" key="13">
    <source>
        <dbReference type="Proteomes" id="UP001153292"/>
    </source>
</evidence>
<accession>A0ABN8AXS3</accession>